<evidence type="ECO:0000259" key="2">
    <source>
        <dbReference type="Pfam" id="PF21044"/>
    </source>
</evidence>
<dbReference type="Gene3D" id="1.10.287.1490">
    <property type="match status" value="1"/>
</dbReference>
<dbReference type="GeneID" id="112681977"/>
<reference evidence="4 5" key="1">
    <citation type="submission" date="2025-04" db="UniProtKB">
        <authorList>
            <consortium name="RefSeq"/>
        </authorList>
    </citation>
    <scope>IDENTIFICATION</scope>
    <source>
        <tissue evidence="4 5">Whole body</tissue>
    </source>
</reference>
<dbReference type="Proteomes" id="UP000694846">
    <property type="component" value="Unplaced"/>
</dbReference>
<evidence type="ECO:0000256" key="1">
    <source>
        <dbReference type="SAM" id="Coils"/>
    </source>
</evidence>
<evidence type="ECO:0000313" key="4">
    <source>
        <dbReference type="RefSeq" id="XP_025408158.1"/>
    </source>
</evidence>
<feature type="domain" description="CIP2A N-terminal" evidence="2">
    <location>
        <begin position="51"/>
        <end position="292"/>
    </location>
</feature>
<accession>A0A8B8FBG4</accession>
<dbReference type="SUPFAM" id="SSF48371">
    <property type="entry name" value="ARM repeat"/>
    <property type="match status" value="1"/>
</dbReference>
<keyword evidence="3" id="KW-1185">Reference proteome</keyword>
<dbReference type="PANTHER" id="PTHR23161">
    <property type="entry name" value="PROTEIN CIP2A"/>
    <property type="match status" value="1"/>
</dbReference>
<dbReference type="Pfam" id="PF21044">
    <property type="entry name" value="CIP2A_N"/>
    <property type="match status" value="1"/>
</dbReference>
<dbReference type="OrthoDB" id="73401at2759"/>
<dbReference type="InterPro" id="IPR016024">
    <property type="entry name" value="ARM-type_fold"/>
</dbReference>
<dbReference type="InterPro" id="IPR048701">
    <property type="entry name" value="CIP2A_N"/>
</dbReference>
<proteinExistence type="predicted"/>
<evidence type="ECO:0000313" key="5">
    <source>
        <dbReference type="RefSeq" id="XP_025408159.1"/>
    </source>
</evidence>
<feature type="coiled-coil region" evidence="1">
    <location>
        <begin position="615"/>
        <end position="783"/>
    </location>
</feature>
<dbReference type="RefSeq" id="XP_025408158.1">
    <property type="nucleotide sequence ID" value="XM_025552373.1"/>
</dbReference>
<dbReference type="PANTHER" id="PTHR23161:SF2">
    <property type="entry name" value="PROTEIN CIP2A"/>
    <property type="match status" value="1"/>
</dbReference>
<gene>
    <name evidence="4 5" type="primary">LOC112681977</name>
</gene>
<organism evidence="3 4">
    <name type="scientific">Sipha flava</name>
    <name type="common">yellow sugarcane aphid</name>
    <dbReference type="NCBI Taxonomy" id="143950"/>
    <lineage>
        <taxon>Eukaryota</taxon>
        <taxon>Metazoa</taxon>
        <taxon>Ecdysozoa</taxon>
        <taxon>Arthropoda</taxon>
        <taxon>Hexapoda</taxon>
        <taxon>Insecta</taxon>
        <taxon>Pterygota</taxon>
        <taxon>Neoptera</taxon>
        <taxon>Paraneoptera</taxon>
        <taxon>Hemiptera</taxon>
        <taxon>Sternorrhyncha</taxon>
        <taxon>Aphidomorpha</taxon>
        <taxon>Aphidoidea</taxon>
        <taxon>Aphididae</taxon>
        <taxon>Sipha</taxon>
    </lineage>
</organism>
<name>A0A8B8FBG4_9HEMI</name>
<sequence length="807" mass="94396">MECIISQSPNNHLRNFMVAAEQYLLNHDESSLNTILYILQILGQPSNLFDFNSKSKVILEFYVNLCELMNNTNNDSDLMWVAVNVLYSISKQGYFDTSLPNNYKFALILTKLLKENLSLDRKIKILKLLQELTYGVKLQCQEGYLSELIILLVKWISSEDKDLTSLSLGVLVNVFSKNKFAMFILLKSTDSKSFMRLLLRIQSDNTFTKVQVYKLLLVLEHVSGQIPHIDVNNLIDLIFIVLEEGLNQNNIFALRHTIDFFIDISEHLRWKNHIYEYSNYKSKIISIMETLNNFKHIEKTCNSQNNYDITLRSIGLILQFIHHTIKLRIEDFIIIYPNIIMNVLHWAQFLDIHEQALSILQTIIKNVRINNYYLDQDLQNDIFEKLAESLNILLNLLIEPNHNSDNVPSIKSWNQCAISFRLLQEMLNMQNLYEQIEEKLSNSFLQSIFHSLLSVNIKDIKNLQNITFVYIEALYFLSDLVAKNPKWMSLYSEILNQKHVYCVLAFIIYNGPKNMKQKVLDLITKFSQQSILMLSDCLEEIEQLSSTKVKNSIDFDIKPLCSFVQEEQLQTFIDQLENMFSSNDILDIKTCNVIKLYQSKINLLKQTENWLKKSLDNCSEEMTQLNYKIIQLNNESMVLNNMLLENHQTIDELTMENIKLKQKLNNITEQFSTTSNDFAKLSRNYETKRQIVQDLNLNINNLNKQLEELNIASNQMKSSLLEQLQNEKTENKIQVSKLEQQLIDKQNIISEKSEEIDSKTSFIRNLEKNINEKDKDILDLRKQLHEQHKVHEMISQMLAATSSKPQL</sequence>
<protein>
    <submittedName>
        <fullName evidence="4 5">Leucine-rich repeat-containing protein DDB_G0290503</fullName>
    </submittedName>
</protein>
<evidence type="ECO:0000313" key="3">
    <source>
        <dbReference type="Proteomes" id="UP000694846"/>
    </source>
</evidence>
<keyword evidence="1" id="KW-0175">Coiled coil</keyword>
<dbReference type="InterPro" id="IPR042510">
    <property type="entry name" value="CIP2A"/>
</dbReference>
<dbReference type="AlphaFoldDB" id="A0A8B8FBG4"/>
<dbReference type="RefSeq" id="XP_025408159.1">
    <property type="nucleotide sequence ID" value="XM_025552374.1"/>
</dbReference>